<sequence>MRIERVFVEGHEDRNVQRVLRELGVETTGDEGAPKLGTYYLEVGEVKFEAKNLEGLKSVFENLLGTYVVVPAYNEEKTVGKVLDELLEYFPPERIIVVNDGSRDRTEEIARERGVRVITHLVNRGLGGALGTGIEYALRKGARAIVTFDADGQHKVEDALRVMKPVIEGRADLAIGSRLKGDVSQMPLIKRIGNTALDLITTIFSGRYVSDSQSGLRCLSRDCASRIRITCDRYAVSSEIIIEASKKGCRIVEVPIKAIYTKYSMRKGTNVVEGIKIAFNLLIDKLR</sequence>
<dbReference type="STRING" id="529709.PYCH_04960"/>
<dbReference type="GeneID" id="10837072"/>
<dbReference type="SUPFAM" id="SSF53448">
    <property type="entry name" value="Nucleotide-diphospho-sugar transferases"/>
    <property type="match status" value="1"/>
</dbReference>
<evidence type="ECO:0000313" key="2">
    <source>
        <dbReference type="EMBL" id="AEH24186.1"/>
    </source>
</evidence>
<dbReference type="AlphaFoldDB" id="F8AIS7"/>
<dbReference type="Pfam" id="PF00535">
    <property type="entry name" value="Glycos_transf_2"/>
    <property type="match status" value="1"/>
</dbReference>
<accession>F8AIS7</accession>
<proteinExistence type="predicted"/>
<organism evidence="2 3">
    <name type="scientific">Pyrococcus yayanosii (strain CH1 / JCM 16557)</name>
    <dbReference type="NCBI Taxonomy" id="529709"/>
    <lineage>
        <taxon>Archaea</taxon>
        <taxon>Methanobacteriati</taxon>
        <taxon>Methanobacteriota</taxon>
        <taxon>Thermococci</taxon>
        <taxon>Thermococcales</taxon>
        <taxon>Thermococcaceae</taxon>
        <taxon>Pyrococcus</taxon>
    </lineage>
</organism>
<dbReference type="OrthoDB" id="11098at2157"/>
<dbReference type="InterPro" id="IPR001173">
    <property type="entry name" value="Glyco_trans_2-like"/>
</dbReference>
<dbReference type="eggNOG" id="arCOG00896">
    <property type="taxonomic scope" value="Archaea"/>
</dbReference>
<dbReference type="RefSeq" id="WP_013905243.1">
    <property type="nucleotide sequence ID" value="NC_015680.1"/>
</dbReference>
<dbReference type="PANTHER" id="PTHR10859:SF91">
    <property type="entry name" value="DOLICHYL-PHOSPHATE BETA-GLUCOSYLTRANSFERASE"/>
    <property type="match status" value="1"/>
</dbReference>
<feature type="domain" description="Glycosyltransferase 2-like" evidence="1">
    <location>
        <begin position="68"/>
        <end position="184"/>
    </location>
</feature>
<evidence type="ECO:0000313" key="3">
    <source>
        <dbReference type="Proteomes" id="UP000008386"/>
    </source>
</evidence>
<dbReference type="EMBL" id="CP002779">
    <property type="protein sequence ID" value="AEH24186.1"/>
    <property type="molecule type" value="Genomic_DNA"/>
</dbReference>
<dbReference type="Proteomes" id="UP000008386">
    <property type="component" value="Chromosome"/>
</dbReference>
<name>F8AIS7_PYRYC</name>
<dbReference type="HOGENOM" id="CLU_033536_7_4_2"/>
<dbReference type="GO" id="GO:0006487">
    <property type="term" value="P:protein N-linked glycosylation"/>
    <property type="evidence" value="ECO:0007669"/>
    <property type="project" value="TreeGrafter"/>
</dbReference>
<dbReference type="Gene3D" id="3.90.550.10">
    <property type="entry name" value="Spore Coat Polysaccharide Biosynthesis Protein SpsA, Chain A"/>
    <property type="match status" value="1"/>
</dbReference>
<dbReference type="CDD" id="cd04179">
    <property type="entry name" value="DPM_DPG-synthase_like"/>
    <property type="match status" value="1"/>
</dbReference>
<keyword evidence="3" id="KW-1185">Reference proteome</keyword>
<protein>
    <submittedName>
        <fullName evidence="2">Dolichol-phosphate mannose synthase</fullName>
    </submittedName>
</protein>
<dbReference type="InterPro" id="IPR029044">
    <property type="entry name" value="Nucleotide-diphossugar_trans"/>
</dbReference>
<reference evidence="2 3" key="1">
    <citation type="journal article" date="2011" name="J. Bacteriol.">
        <title>Complete genome sequence of the obligate piezophilic hyperthermophilic archaeon Pyrococcus yayanosii CH1.</title>
        <authorList>
            <person name="Jun X."/>
            <person name="Lupeng L."/>
            <person name="Minjuan X."/>
            <person name="Oger P."/>
            <person name="Fengping W."/>
            <person name="Jebbar M."/>
            <person name="Xiang X."/>
        </authorList>
    </citation>
    <scope>NUCLEOTIDE SEQUENCE [LARGE SCALE GENOMIC DNA]</scope>
    <source>
        <strain evidence="3">CH1 / JCM 16557</strain>
    </source>
</reference>
<dbReference type="PANTHER" id="PTHR10859">
    <property type="entry name" value="GLYCOSYL TRANSFERASE"/>
    <property type="match status" value="1"/>
</dbReference>
<dbReference type="KEGG" id="pya:PYCH_04960"/>
<evidence type="ECO:0000259" key="1">
    <source>
        <dbReference type="Pfam" id="PF00535"/>
    </source>
</evidence>
<gene>
    <name evidence="2" type="ordered locus">PYCH_04960</name>
</gene>